<evidence type="ECO:0000256" key="1">
    <source>
        <dbReference type="SAM" id="MobiDB-lite"/>
    </source>
</evidence>
<accession>A0A9N8EHF4</accession>
<organism evidence="2 3">
    <name type="scientific">Seminavis robusta</name>
    <dbReference type="NCBI Taxonomy" id="568900"/>
    <lineage>
        <taxon>Eukaryota</taxon>
        <taxon>Sar</taxon>
        <taxon>Stramenopiles</taxon>
        <taxon>Ochrophyta</taxon>
        <taxon>Bacillariophyta</taxon>
        <taxon>Bacillariophyceae</taxon>
        <taxon>Bacillariophycidae</taxon>
        <taxon>Naviculales</taxon>
        <taxon>Naviculaceae</taxon>
        <taxon>Seminavis</taxon>
    </lineage>
</organism>
<evidence type="ECO:0000313" key="3">
    <source>
        <dbReference type="Proteomes" id="UP001153069"/>
    </source>
</evidence>
<keyword evidence="3" id="KW-1185">Reference proteome</keyword>
<dbReference type="EMBL" id="CAICTM010001083">
    <property type="protein sequence ID" value="CAB9520239.1"/>
    <property type="molecule type" value="Genomic_DNA"/>
</dbReference>
<reference evidence="2" key="1">
    <citation type="submission" date="2020-06" db="EMBL/GenBank/DDBJ databases">
        <authorList>
            <consortium name="Plant Systems Biology data submission"/>
        </authorList>
    </citation>
    <scope>NUCLEOTIDE SEQUENCE</scope>
    <source>
        <strain evidence="2">D6</strain>
    </source>
</reference>
<gene>
    <name evidence="2" type="ORF">SEMRO_1085_G239591.1</name>
</gene>
<sequence>MKSTTKNTNLRRGPRPMGSSPWRMRFAHQRPQMPAMSSTTTARAGDGNNLRINREEMTGVSEDRGRTRMCFLSSIIQEALDIGDDSNFCSETNTRTTRTRTRSNATDSTSLPPSN</sequence>
<protein>
    <submittedName>
        <fullName evidence="2">Uncharacterized protein</fullName>
    </submittedName>
</protein>
<name>A0A9N8EHF4_9STRA</name>
<comment type="caution">
    <text evidence="2">The sequence shown here is derived from an EMBL/GenBank/DDBJ whole genome shotgun (WGS) entry which is preliminary data.</text>
</comment>
<feature type="region of interest" description="Disordered" evidence="1">
    <location>
        <begin position="1"/>
        <end position="63"/>
    </location>
</feature>
<proteinExistence type="predicted"/>
<evidence type="ECO:0000313" key="2">
    <source>
        <dbReference type="EMBL" id="CAB9520239.1"/>
    </source>
</evidence>
<feature type="compositionally biased region" description="Polar residues" evidence="1">
    <location>
        <begin position="1"/>
        <end position="10"/>
    </location>
</feature>
<feature type="region of interest" description="Disordered" evidence="1">
    <location>
        <begin position="84"/>
        <end position="115"/>
    </location>
</feature>
<feature type="compositionally biased region" description="Low complexity" evidence="1">
    <location>
        <begin position="90"/>
        <end position="115"/>
    </location>
</feature>
<feature type="compositionally biased region" description="Basic and acidic residues" evidence="1">
    <location>
        <begin position="52"/>
        <end position="63"/>
    </location>
</feature>
<dbReference type="AlphaFoldDB" id="A0A9N8EHF4"/>
<dbReference type="Proteomes" id="UP001153069">
    <property type="component" value="Unassembled WGS sequence"/>
</dbReference>